<dbReference type="KEGG" id="cvn:111118329"/>
<feature type="binding site" evidence="3">
    <location>
        <position position="117"/>
    </location>
    <ligand>
        <name>Zn(2+)</name>
        <dbReference type="ChEBI" id="CHEBI:29105"/>
    </ligand>
</feature>
<evidence type="ECO:0000256" key="1">
    <source>
        <dbReference type="ARBA" id="ARBA00022723"/>
    </source>
</evidence>
<dbReference type="Proteomes" id="UP000694844">
    <property type="component" value="Chromosome 2"/>
</dbReference>
<dbReference type="GO" id="GO:0006123">
    <property type="term" value="P:mitochondrial electron transport, cytochrome c to oxygen"/>
    <property type="evidence" value="ECO:0007669"/>
    <property type="project" value="InterPro"/>
</dbReference>
<feature type="binding site" evidence="3">
    <location>
        <position position="137"/>
    </location>
    <ligand>
        <name>Zn(2+)</name>
        <dbReference type="ChEBI" id="CHEBI:29105"/>
    </ligand>
</feature>
<dbReference type="PANTHER" id="PTHR10122:SF0">
    <property type="entry name" value="CYTOCHROME C OXIDASE SUBUNIT 5B, ISOFORM A-RELATED"/>
    <property type="match status" value="1"/>
</dbReference>
<evidence type="ECO:0000313" key="4">
    <source>
        <dbReference type="Proteomes" id="UP000694844"/>
    </source>
</evidence>
<feature type="binding site" evidence="3">
    <location>
        <position position="115"/>
    </location>
    <ligand>
        <name>Zn(2+)</name>
        <dbReference type="ChEBI" id="CHEBI:29105"/>
    </ligand>
</feature>
<dbReference type="Pfam" id="PF01215">
    <property type="entry name" value="COX5B"/>
    <property type="match status" value="1"/>
</dbReference>
<organism evidence="4 5">
    <name type="scientific">Crassostrea virginica</name>
    <name type="common">Eastern oyster</name>
    <dbReference type="NCBI Taxonomy" id="6565"/>
    <lineage>
        <taxon>Eukaryota</taxon>
        <taxon>Metazoa</taxon>
        <taxon>Spiralia</taxon>
        <taxon>Lophotrochozoa</taxon>
        <taxon>Mollusca</taxon>
        <taxon>Bivalvia</taxon>
        <taxon>Autobranchia</taxon>
        <taxon>Pteriomorphia</taxon>
        <taxon>Ostreida</taxon>
        <taxon>Ostreoidea</taxon>
        <taxon>Ostreidae</taxon>
        <taxon>Crassostrea</taxon>
    </lineage>
</organism>
<keyword evidence="1 3" id="KW-0479">Metal-binding</keyword>
<gene>
    <name evidence="5" type="primary">LOC111118329</name>
</gene>
<evidence type="ECO:0000313" key="5">
    <source>
        <dbReference type="RefSeq" id="XP_022313442.1"/>
    </source>
</evidence>
<keyword evidence="2 3" id="KW-0862">Zinc</keyword>
<dbReference type="OrthoDB" id="10249250at2759"/>
<dbReference type="GO" id="GO:0046872">
    <property type="term" value="F:metal ion binding"/>
    <property type="evidence" value="ECO:0007669"/>
    <property type="project" value="UniProtKB-KW"/>
</dbReference>
<reference evidence="5" key="1">
    <citation type="submission" date="2025-08" db="UniProtKB">
        <authorList>
            <consortium name="RefSeq"/>
        </authorList>
    </citation>
    <scope>IDENTIFICATION</scope>
    <source>
        <tissue evidence="5">Whole sample</tissue>
    </source>
</reference>
<dbReference type="AlphaFoldDB" id="A0A8B8CCE2"/>
<accession>A0A8B8CCE2</accession>
<dbReference type="Gene3D" id="2.60.11.10">
    <property type="entry name" value="Cytochrome c oxidase, subunit Vb"/>
    <property type="match status" value="1"/>
</dbReference>
<dbReference type="InterPro" id="IPR002124">
    <property type="entry name" value="Cyt_c_oxidase_su5b"/>
</dbReference>
<dbReference type="PANTHER" id="PTHR10122">
    <property type="entry name" value="CYTOCHROME C OXIDASE SUBUNIT 5B, MITOCHONDRIAL"/>
    <property type="match status" value="1"/>
</dbReference>
<protein>
    <submittedName>
        <fullName evidence="5">Cytochrome c oxidase subunit 5B, mitochondrial-like</fullName>
    </submittedName>
</protein>
<evidence type="ECO:0000256" key="2">
    <source>
        <dbReference type="ARBA" id="ARBA00022833"/>
    </source>
</evidence>
<dbReference type="GO" id="GO:0005740">
    <property type="term" value="C:mitochondrial envelope"/>
    <property type="evidence" value="ECO:0007669"/>
    <property type="project" value="InterPro"/>
</dbReference>
<name>A0A8B8CCE2_CRAVI</name>
<keyword evidence="4" id="KW-1185">Reference proteome</keyword>
<dbReference type="SUPFAM" id="SSF57802">
    <property type="entry name" value="Rubredoxin-like"/>
    <property type="match status" value="1"/>
</dbReference>
<dbReference type="GO" id="GO:0045277">
    <property type="term" value="C:respiratory chain complex IV"/>
    <property type="evidence" value="ECO:0007669"/>
    <property type="project" value="InterPro"/>
</dbReference>
<dbReference type="RefSeq" id="XP_022313442.1">
    <property type="nucleotide sequence ID" value="XM_022457734.1"/>
</dbReference>
<proteinExistence type="predicted"/>
<dbReference type="GeneID" id="111118329"/>
<dbReference type="PROSITE" id="PS51359">
    <property type="entry name" value="COX5B_2"/>
    <property type="match status" value="1"/>
</dbReference>
<dbReference type="CDD" id="cd00924">
    <property type="entry name" value="Cyt_c_Oxidase_Vb"/>
    <property type="match status" value="1"/>
</dbReference>
<feature type="binding site" evidence="3">
    <location>
        <position position="139"/>
    </location>
    <ligand>
        <name>Zn(2+)</name>
        <dbReference type="ChEBI" id="CHEBI:29105"/>
    </ligand>
</feature>
<sequence>MASSLRRALPLIKSVKCPLGSTYRIIHTSAPVCGGPGVGLGGGLEDSFKGTIASKKGRIPEKGGHAVGLERFEILCRMEGKDPFEDSVTYVPKGFGTKANPVPVPSIFDRRLVGCICDEDTAQMQYFWLYKGEAKRCFCGHFFQLKEITAADFPQYPREENRTEWEGDL</sequence>
<dbReference type="InterPro" id="IPR036972">
    <property type="entry name" value="Cyt_c_oxidase_su5b_sf"/>
</dbReference>
<evidence type="ECO:0000256" key="3">
    <source>
        <dbReference type="PIRSR" id="PIRSR602124-1"/>
    </source>
</evidence>